<name>A0A3E0G6C8_9PSEU</name>
<reference evidence="1 2" key="1">
    <citation type="submission" date="2018-08" db="EMBL/GenBank/DDBJ databases">
        <title>Genomic Encyclopedia of Archaeal and Bacterial Type Strains, Phase II (KMG-II): from individual species to whole genera.</title>
        <authorList>
            <person name="Goeker M."/>
        </authorList>
    </citation>
    <scope>NUCLEOTIDE SEQUENCE [LARGE SCALE GENOMIC DNA]</scope>
    <source>
        <strain evidence="1 2">DSM 45791</strain>
    </source>
</reference>
<dbReference type="RefSeq" id="WP_170218258.1">
    <property type="nucleotide sequence ID" value="NZ_CP144378.1"/>
</dbReference>
<comment type="caution">
    <text evidence="1">The sequence shown here is derived from an EMBL/GenBank/DDBJ whole genome shotgun (WGS) entry which is preliminary data.</text>
</comment>
<dbReference type="Proteomes" id="UP000256269">
    <property type="component" value="Unassembled WGS sequence"/>
</dbReference>
<sequence length="57" mass="6133">MTERVERVATTTHVVIPDTSGIGACRCDAIKGPFGQRVTHRAAHCERARAEQGGTAR</sequence>
<dbReference type="EMBL" id="QUNO01000038">
    <property type="protein sequence ID" value="REH18040.1"/>
    <property type="molecule type" value="Genomic_DNA"/>
</dbReference>
<evidence type="ECO:0000313" key="1">
    <source>
        <dbReference type="EMBL" id="REH18040.1"/>
    </source>
</evidence>
<keyword evidence="2" id="KW-1185">Reference proteome</keyword>
<evidence type="ECO:0000313" key="2">
    <source>
        <dbReference type="Proteomes" id="UP000256269"/>
    </source>
</evidence>
<protein>
    <submittedName>
        <fullName evidence="1">Uncharacterized protein</fullName>
    </submittedName>
</protein>
<accession>A0A3E0G6C8</accession>
<dbReference type="AlphaFoldDB" id="A0A3E0G6C8"/>
<organism evidence="1 2">
    <name type="scientific">Kutzneria buriramensis</name>
    <dbReference type="NCBI Taxonomy" id="1045776"/>
    <lineage>
        <taxon>Bacteria</taxon>
        <taxon>Bacillati</taxon>
        <taxon>Actinomycetota</taxon>
        <taxon>Actinomycetes</taxon>
        <taxon>Pseudonocardiales</taxon>
        <taxon>Pseudonocardiaceae</taxon>
        <taxon>Kutzneria</taxon>
    </lineage>
</organism>
<gene>
    <name evidence="1" type="ORF">BCF44_13827</name>
</gene>
<proteinExistence type="predicted"/>